<comment type="caution">
    <text evidence="3">The sequence shown here is derived from an EMBL/GenBank/DDBJ whole genome shotgun (WGS) entry which is preliminary data.</text>
</comment>
<protein>
    <recommendedName>
        <fullName evidence="2">FAM50A/XAP5 C-terminal domain-containing protein</fullName>
    </recommendedName>
</protein>
<evidence type="ECO:0000313" key="3">
    <source>
        <dbReference type="EMBL" id="KAF8820315.1"/>
    </source>
</evidence>
<keyword evidence="1" id="KW-0175">Coiled coil</keyword>
<feature type="coiled-coil region" evidence="1">
    <location>
        <begin position="25"/>
        <end position="52"/>
    </location>
</feature>
<organism evidence="3 4">
    <name type="scientific">Cardiosporidium cionae</name>
    <dbReference type="NCBI Taxonomy" id="476202"/>
    <lineage>
        <taxon>Eukaryota</taxon>
        <taxon>Sar</taxon>
        <taxon>Alveolata</taxon>
        <taxon>Apicomplexa</taxon>
        <taxon>Aconoidasida</taxon>
        <taxon>Nephromycida</taxon>
        <taxon>Cardiosporidium</taxon>
    </lineage>
</organism>
<proteinExistence type="predicted"/>
<feature type="domain" description="FAM50A/XAP5 C-terminal" evidence="2">
    <location>
        <begin position="172"/>
        <end position="310"/>
    </location>
</feature>
<reference evidence="3 4" key="1">
    <citation type="journal article" date="2020" name="bioRxiv">
        <title>Metabolic contributions of an alphaproteobacterial endosymbiont in the apicomplexan Cardiosporidium cionae.</title>
        <authorList>
            <person name="Hunter E.S."/>
            <person name="Paight C.J."/>
            <person name="Lane C.E."/>
        </authorList>
    </citation>
    <scope>NUCLEOTIDE SEQUENCE [LARGE SCALE GENOMIC DNA]</scope>
    <source>
        <strain evidence="3">ESH_2018</strain>
    </source>
</reference>
<name>A0ABQ7J9J1_9APIC</name>
<dbReference type="PANTHER" id="PTHR12722">
    <property type="entry name" value="XAP-5 PROTEIN-RELATED"/>
    <property type="match status" value="1"/>
</dbReference>
<dbReference type="Pfam" id="PF04921">
    <property type="entry name" value="XAP5"/>
    <property type="match status" value="1"/>
</dbReference>
<dbReference type="Proteomes" id="UP000823046">
    <property type="component" value="Unassembled WGS sequence"/>
</dbReference>
<keyword evidence="4" id="KW-1185">Reference proteome</keyword>
<evidence type="ECO:0000313" key="4">
    <source>
        <dbReference type="Proteomes" id="UP000823046"/>
    </source>
</evidence>
<accession>A0ABQ7J9J1</accession>
<dbReference type="InterPro" id="IPR048337">
    <property type="entry name" value="FAM50A/XAP5_C"/>
</dbReference>
<dbReference type="EMBL" id="JADAQX010000418">
    <property type="protein sequence ID" value="KAF8820315.1"/>
    <property type="molecule type" value="Genomic_DNA"/>
</dbReference>
<evidence type="ECO:0000256" key="1">
    <source>
        <dbReference type="SAM" id="Coils"/>
    </source>
</evidence>
<evidence type="ECO:0000259" key="2">
    <source>
        <dbReference type="Pfam" id="PF04921"/>
    </source>
</evidence>
<gene>
    <name evidence="3" type="ORF">IE077_000520</name>
</gene>
<dbReference type="InterPro" id="IPR007005">
    <property type="entry name" value="XAP5"/>
</dbReference>
<dbReference type="PANTHER" id="PTHR12722:SF0">
    <property type="entry name" value="PROTEIN FAM50A"/>
    <property type="match status" value="1"/>
</dbReference>
<sequence length="325" mass="38318">MDFNINNESGNAVLQTIHSSEGGRAFKLIKQRQKMQQELEAAKNQIESSSAKRKHQVEFGGSAADKYEDQFRKETIGLVSAEEFREKRQKLSERIEAGEKKKHLSHRIYLYEDEREEMGSLISVKSKHLGKDPSVDTHFLADPERDARLRSETQKLIEKYYTDEEKIKQEILEVTYSYWDGTGHRRSIRVNKGVTIAYFLDLCRKDLERDFHELRTVATENLMYIKEDLVLPHNTTFYDLIKSKARGKSGPLFHFDVHDDIRMMNDVRFEKDESHAGKIVDRKWYERNRHIFPASRWETYNPLKTYETYTTHGHKDFSKESSDEI</sequence>